<name>A0A9Q9HB28_9RHOB</name>
<dbReference type="Proteomes" id="UP001057991">
    <property type="component" value="Chromosome"/>
</dbReference>
<proteinExistence type="inferred from homology"/>
<organism evidence="4 5">
    <name type="scientific">Aliiroseovarius crassostreae</name>
    <dbReference type="NCBI Taxonomy" id="154981"/>
    <lineage>
        <taxon>Bacteria</taxon>
        <taxon>Pseudomonadati</taxon>
        <taxon>Pseudomonadota</taxon>
        <taxon>Alphaproteobacteria</taxon>
        <taxon>Rhodobacterales</taxon>
        <taxon>Paracoccaceae</taxon>
        <taxon>Aliiroseovarius</taxon>
    </lineage>
</organism>
<evidence type="ECO:0000313" key="5">
    <source>
        <dbReference type="Proteomes" id="UP001057991"/>
    </source>
</evidence>
<dbReference type="SUPFAM" id="SSF111369">
    <property type="entry name" value="HlyD-like secretion proteins"/>
    <property type="match status" value="1"/>
</dbReference>
<dbReference type="PANTHER" id="PTHR30469">
    <property type="entry name" value="MULTIDRUG RESISTANCE PROTEIN MDTA"/>
    <property type="match status" value="1"/>
</dbReference>
<comment type="similarity">
    <text evidence="1">Belongs to the membrane fusion protein (MFP) (TC 8.A.1) family.</text>
</comment>
<dbReference type="EMBL" id="CP080776">
    <property type="protein sequence ID" value="UWP96328.1"/>
    <property type="molecule type" value="Genomic_DNA"/>
</dbReference>
<dbReference type="GO" id="GO:1990281">
    <property type="term" value="C:efflux pump complex"/>
    <property type="evidence" value="ECO:0007669"/>
    <property type="project" value="TreeGrafter"/>
</dbReference>
<dbReference type="InterPro" id="IPR058792">
    <property type="entry name" value="Beta-barrel_RND_2"/>
</dbReference>
<evidence type="ECO:0000313" key="4">
    <source>
        <dbReference type="EMBL" id="UWP96328.1"/>
    </source>
</evidence>
<dbReference type="InterPro" id="IPR006143">
    <property type="entry name" value="RND_pump_MFP"/>
</dbReference>
<dbReference type="Gene3D" id="2.40.30.170">
    <property type="match status" value="1"/>
</dbReference>
<dbReference type="Pfam" id="PF25917">
    <property type="entry name" value="BSH_RND"/>
    <property type="match status" value="1"/>
</dbReference>
<dbReference type="AlphaFoldDB" id="A0A9Q9HB28"/>
<dbReference type="GO" id="GO:0015562">
    <property type="term" value="F:efflux transmembrane transporter activity"/>
    <property type="evidence" value="ECO:0007669"/>
    <property type="project" value="TreeGrafter"/>
</dbReference>
<dbReference type="PANTHER" id="PTHR30469:SF29">
    <property type="entry name" value="BLR2860 PROTEIN"/>
    <property type="match status" value="1"/>
</dbReference>
<feature type="domain" description="CusB-like beta-barrel" evidence="3">
    <location>
        <begin position="266"/>
        <end position="333"/>
    </location>
</feature>
<accession>A0A9Q9HB28</accession>
<dbReference type="Gene3D" id="2.40.420.20">
    <property type="match status" value="1"/>
</dbReference>
<dbReference type="InterPro" id="IPR058625">
    <property type="entry name" value="MdtA-like_BSH"/>
</dbReference>
<dbReference type="RefSeq" id="WP_259806519.1">
    <property type="nucleotide sequence ID" value="NZ_CP080776.1"/>
</dbReference>
<dbReference type="NCBIfam" id="TIGR01730">
    <property type="entry name" value="RND_mfp"/>
    <property type="match status" value="1"/>
</dbReference>
<dbReference type="Pfam" id="PF25954">
    <property type="entry name" value="Beta-barrel_RND_2"/>
    <property type="match status" value="1"/>
</dbReference>
<evidence type="ECO:0000256" key="1">
    <source>
        <dbReference type="ARBA" id="ARBA00009477"/>
    </source>
</evidence>
<reference evidence="4" key="1">
    <citation type="submission" date="2021-08" db="EMBL/GenBank/DDBJ databases">
        <authorList>
            <person name="Nwanade C."/>
            <person name="Wang M."/>
            <person name="Masoudi A."/>
            <person name="Yu Z."/>
            <person name="Liu J."/>
        </authorList>
    </citation>
    <scope>NUCLEOTIDE SEQUENCE</scope>
    <source>
        <strain evidence="4">S056</strain>
    </source>
</reference>
<evidence type="ECO:0000259" key="2">
    <source>
        <dbReference type="Pfam" id="PF25917"/>
    </source>
</evidence>
<dbReference type="Gene3D" id="2.40.50.100">
    <property type="match status" value="1"/>
</dbReference>
<dbReference type="Gene3D" id="1.10.287.470">
    <property type="entry name" value="Helix hairpin bin"/>
    <property type="match status" value="1"/>
</dbReference>
<sequence>MRVFPVIAAIAVVTVLYLVIFQRTSLKEAMGIAPQQVAGQVEEAGPSSSSPAGGNIAKGVSVIAVETIARDIESAVVVRGRTEASRRVQIRAETSGQVISERANKGSTVAQDDILCQLDPGTREASLAEARARLAEARARAPEAAAGVSEAQARLDEALINLNAAEKLSQDGFASDTRVANARVQVEAAKAGVIAAQSGAIRSASAIQSAEAASAAAQHELDRTVIRAPFGGLLETDTAELGALLQPGSACASIIQLNPIRLVGFVPELMVDIVGLGSPATARLANGEEISGVVTYVADSSDPETRTFRVEIEAENGEKRLREGRTVEIAIAAPGRQAHLLPQSALTLDDDGHLGVRIVTDAGRAGFAQVEMLRDSPEGVWVTGLGDHATVIVSGQHYVTDDVLLDVTLQDKDA</sequence>
<protein>
    <submittedName>
        <fullName evidence="4">Efflux RND transporter periplasmic adaptor subunit</fullName>
    </submittedName>
</protein>
<evidence type="ECO:0000259" key="3">
    <source>
        <dbReference type="Pfam" id="PF25954"/>
    </source>
</evidence>
<gene>
    <name evidence="4" type="ORF">K3X48_04900</name>
</gene>
<feature type="domain" description="Multidrug resistance protein MdtA-like barrel-sandwich hybrid" evidence="2">
    <location>
        <begin position="86"/>
        <end position="254"/>
    </location>
</feature>